<evidence type="ECO:0000313" key="3">
    <source>
        <dbReference type="EMBL" id="UTY39057.1"/>
    </source>
</evidence>
<organism evidence="3 4">
    <name type="scientific">Allocoprobacillus halotolerans</name>
    <dbReference type="NCBI Taxonomy" id="2944914"/>
    <lineage>
        <taxon>Bacteria</taxon>
        <taxon>Bacillati</taxon>
        <taxon>Bacillota</taxon>
        <taxon>Erysipelotrichia</taxon>
        <taxon>Erysipelotrichales</taxon>
        <taxon>Erysipelotrichaceae</taxon>
        <taxon>Allocoprobacillus</taxon>
    </lineage>
</organism>
<gene>
    <name evidence="3" type="ORF">NMU03_15990</name>
</gene>
<sequence>MPEKTLKRLGNSIREHRKQKGYSQQDLAEITGISRRHIANIENGIANASFEIITILVKELNISLDSIVYIEQLSFQSTMMNSLSIQLSQCTDSQQKIIFKTLKCLMNEFISYNHFENETVKADS</sequence>
<evidence type="ECO:0000259" key="2">
    <source>
        <dbReference type="PROSITE" id="PS50943"/>
    </source>
</evidence>
<dbReference type="InterPro" id="IPR001387">
    <property type="entry name" value="Cro/C1-type_HTH"/>
</dbReference>
<name>A0ABY5I122_9FIRM</name>
<protein>
    <submittedName>
        <fullName evidence="3">Helix-turn-helix transcriptional regulator</fullName>
    </submittedName>
</protein>
<dbReference type="PROSITE" id="PS50943">
    <property type="entry name" value="HTH_CROC1"/>
    <property type="match status" value="1"/>
</dbReference>
<dbReference type="Gene3D" id="1.10.260.40">
    <property type="entry name" value="lambda repressor-like DNA-binding domains"/>
    <property type="match status" value="1"/>
</dbReference>
<dbReference type="InterPro" id="IPR010982">
    <property type="entry name" value="Lambda_DNA-bd_dom_sf"/>
</dbReference>
<dbReference type="PANTHER" id="PTHR46558:SF15">
    <property type="entry name" value="HELIX-TURN-HELIX DOMAIN PROTEIN"/>
    <property type="match status" value="1"/>
</dbReference>
<dbReference type="EMBL" id="CP101620">
    <property type="protein sequence ID" value="UTY39057.1"/>
    <property type="molecule type" value="Genomic_DNA"/>
</dbReference>
<feature type="domain" description="HTH cro/C1-type" evidence="2">
    <location>
        <begin position="13"/>
        <end position="67"/>
    </location>
</feature>
<dbReference type="SUPFAM" id="SSF47413">
    <property type="entry name" value="lambda repressor-like DNA-binding domains"/>
    <property type="match status" value="1"/>
</dbReference>
<dbReference type="SMART" id="SM00530">
    <property type="entry name" value="HTH_XRE"/>
    <property type="match status" value="1"/>
</dbReference>
<evidence type="ECO:0000256" key="1">
    <source>
        <dbReference type="ARBA" id="ARBA00023125"/>
    </source>
</evidence>
<accession>A0ABY5I122</accession>
<keyword evidence="4" id="KW-1185">Reference proteome</keyword>
<keyword evidence="1" id="KW-0238">DNA-binding</keyword>
<evidence type="ECO:0000313" key="4">
    <source>
        <dbReference type="Proteomes" id="UP001060112"/>
    </source>
</evidence>
<dbReference type="CDD" id="cd00093">
    <property type="entry name" value="HTH_XRE"/>
    <property type="match status" value="1"/>
</dbReference>
<dbReference type="RefSeq" id="WP_290139900.1">
    <property type="nucleotide sequence ID" value="NZ_CP101620.1"/>
</dbReference>
<dbReference type="PANTHER" id="PTHR46558">
    <property type="entry name" value="TRACRIPTIONAL REGULATORY PROTEIN-RELATED-RELATED"/>
    <property type="match status" value="1"/>
</dbReference>
<dbReference type="Proteomes" id="UP001060112">
    <property type="component" value="Chromosome"/>
</dbReference>
<dbReference type="Pfam" id="PF01381">
    <property type="entry name" value="HTH_3"/>
    <property type="match status" value="1"/>
</dbReference>
<reference evidence="3" key="1">
    <citation type="submission" date="2022-07" db="EMBL/GenBank/DDBJ databases">
        <title>Faecal culturing of patients with breast cancer.</title>
        <authorList>
            <person name="Teng N.M.Y."/>
            <person name="Kiu R."/>
            <person name="Evans R."/>
            <person name="Baker D.J."/>
            <person name="Zenner C."/>
            <person name="Robinson S.D."/>
            <person name="Hall L.J."/>
        </authorList>
    </citation>
    <scope>NUCLEOTIDE SEQUENCE</scope>
    <source>
        <strain evidence="3">LH1062</strain>
    </source>
</reference>
<proteinExistence type="predicted"/>